<feature type="DNA-binding region" description="H-T-H motif" evidence="4">
    <location>
        <begin position="26"/>
        <end position="45"/>
    </location>
</feature>
<keyword evidence="2 4" id="KW-0238">DNA-binding</keyword>
<dbReference type="OrthoDB" id="3474596at2"/>
<organism evidence="7 8">
    <name type="scientific">Trebonia kvetii</name>
    <dbReference type="NCBI Taxonomy" id="2480626"/>
    <lineage>
        <taxon>Bacteria</taxon>
        <taxon>Bacillati</taxon>
        <taxon>Actinomycetota</taxon>
        <taxon>Actinomycetes</taxon>
        <taxon>Streptosporangiales</taxon>
        <taxon>Treboniaceae</taxon>
        <taxon>Trebonia</taxon>
    </lineage>
</organism>
<evidence type="ECO:0000313" key="8">
    <source>
        <dbReference type="Proteomes" id="UP000460272"/>
    </source>
</evidence>
<evidence type="ECO:0000256" key="2">
    <source>
        <dbReference type="ARBA" id="ARBA00023125"/>
    </source>
</evidence>
<keyword evidence="1" id="KW-0805">Transcription regulation</keyword>
<feature type="compositionally biased region" description="Basic and acidic residues" evidence="5">
    <location>
        <begin position="244"/>
        <end position="263"/>
    </location>
</feature>
<dbReference type="PANTHER" id="PTHR30055:SF234">
    <property type="entry name" value="HTH-TYPE TRANSCRIPTIONAL REGULATOR BETI"/>
    <property type="match status" value="1"/>
</dbReference>
<keyword evidence="3" id="KW-0804">Transcription</keyword>
<dbReference type="Proteomes" id="UP000460272">
    <property type="component" value="Unassembled WGS sequence"/>
</dbReference>
<dbReference type="InterPro" id="IPR009057">
    <property type="entry name" value="Homeodomain-like_sf"/>
</dbReference>
<dbReference type="Pfam" id="PF00440">
    <property type="entry name" value="TetR_N"/>
    <property type="match status" value="1"/>
</dbReference>
<dbReference type="SUPFAM" id="SSF46689">
    <property type="entry name" value="Homeodomain-like"/>
    <property type="match status" value="1"/>
</dbReference>
<dbReference type="GO" id="GO:0000976">
    <property type="term" value="F:transcription cis-regulatory region binding"/>
    <property type="evidence" value="ECO:0007669"/>
    <property type="project" value="TreeGrafter"/>
</dbReference>
<feature type="domain" description="HTH tetR-type" evidence="6">
    <location>
        <begin position="3"/>
        <end position="63"/>
    </location>
</feature>
<dbReference type="InterPro" id="IPR036271">
    <property type="entry name" value="Tet_transcr_reg_TetR-rel_C_sf"/>
</dbReference>
<accession>A0A6P2C982</accession>
<dbReference type="PROSITE" id="PS50977">
    <property type="entry name" value="HTH_TETR_2"/>
    <property type="match status" value="1"/>
</dbReference>
<evidence type="ECO:0000256" key="3">
    <source>
        <dbReference type="ARBA" id="ARBA00023163"/>
    </source>
</evidence>
<keyword evidence="8" id="KW-1185">Reference proteome</keyword>
<dbReference type="InterPro" id="IPR001647">
    <property type="entry name" value="HTH_TetR"/>
</dbReference>
<feature type="region of interest" description="Disordered" evidence="5">
    <location>
        <begin position="202"/>
        <end position="263"/>
    </location>
</feature>
<dbReference type="GO" id="GO:0003700">
    <property type="term" value="F:DNA-binding transcription factor activity"/>
    <property type="evidence" value="ECO:0007669"/>
    <property type="project" value="TreeGrafter"/>
</dbReference>
<evidence type="ECO:0000256" key="4">
    <source>
        <dbReference type="PROSITE-ProRule" id="PRU00335"/>
    </source>
</evidence>
<comment type="caution">
    <text evidence="7">The sequence shown here is derived from an EMBL/GenBank/DDBJ whole genome shotgun (WGS) entry which is preliminary data.</text>
</comment>
<dbReference type="SUPFAM" id="SSF48498">
    <property type="entry name" value="Tetracyclin repressor-like, C-terminal domain"/>
    <property type="match status" value="1"/>
</dbReference>
<dbReference type="PRINTS" id="PR00455">
    <property type="entry name" value="HTHTETR"/>
</dbReference>
<sequence length="263" mass="27144">MAGDTRAVLVQAAIDVLRESGFAGASARRIAQRAGTNQALVFYHFGSVNDLLVAALEEVSARRMAAYRELLDSTGTLAELITSARSVFEADLDAGHVRVLTEMISGAQSVPGLGERVAACLAPWRDFAAAAVRDVLAASPVAALLPAEEAAHAVVAGILGLEMLASLDGDRAAALALFDRARAVGDVLDRLRPLAGLLDLGGTRRDAGGTRSDPGGTRRDAGGARSDPGGASKDPGGSRKGLRGRKDPRARKDPGGSTEKGER</sequence>
<dbReference type="Gene3D" id="1.10.357.10">
    <property type="entry name" value="Tetracycline Repressor, domain 2"/>
    <property type="match status" value="1"/>
</dbReference>
<protein>
    <submittedName>
        <fullName evidence="7">TetR/AcrR family transcriptional regulator</fullName>
    </submittedName>
</protein>
<proteinExistence type="predicted"/>
<dbReference type="PANTHER" id="PTHR30055">
    <property type="entry name" value="HTH-TYPE TRANSCRIPTIONAL REGULATOR RUTR"/>
    <property type="match status" value="1"/>
</dbReference>
<evidence type="ECO:0000259" key="6">
    <source>
        <dbReference type="PROSITE" id="PS50977"/>
    </source>
</evidence>
<gene>
    <name evidence="7" type="ORF">EAS64_01290</name>
</gene>
<dbReference type="EMBL" id="RPFW01000001">
    <property type="protein sequence ID" value="TVZ06113.1"/>
    <property type="molecule type" value="Genomic_DNA"/>
</dbReference>
<evidence type="ECO:0000256" key="1">
    <source>
        <dbReference type="ARBA" id="ARBA00023015"/>
    </source>
</evidence>
<dbReference type="RefSeq" id="WP_145850867.1">
    <property type="nucleotide sequence ID" value="NZ_RPFW01000001.1"/>
</dbReference>
<reference evidence="7 8" key="1">
    <citation type="submission" date="2018-11" db="EMBL/GenBank/DDBJ databases">
        <title>Trebonia kvetii gen.nov., sp.nov., a novel acidophilic actinobacterium, and proposal of the new actinobacterial family Treboniaceae fam. nov.</title>
        <authorList>
            <person name="Rapoport D."/>
            <person name="Sagova-Mareckova M."/>
            <person name="Sedlacek I."/>
            <person name="Provaznik J."/>
            <person name="Kralova S."/>
            <person name="Pavlinic D."/>
            <person name="Benes V."/>
            <person name="Kopecky J."/>
        </authorList>
    </citation>
    <scope>NUCLEOTIDE SEQUENCE [LARGE SCALE GENOMIC DNA]</scope>
    <source>
        <strain evidence="7 8">15Tr583</strain>
    </source>
</reference>
<dbReference type="InterPro" id="IPR050109">
    <property type="entry name" value="HTH-type_TetR-like_transc_reg"/>
</dbReference>
<evidence type="ECO:0000313" key="7">
    <source>
        <dbReference type="EMBL" id="TVZ06113.1"/>
    </source>
</evidence>
<dbReference type="AlphaFoldDB" id="A0A6P2C982"/>
<evidence type="ECO:0000256" key="5">
    <source>
        <dbReference type="SAM" id="MobiDB-lite"/>
    </source>
</evidence>
<name>A0A6P2C982_9ACTN</name>